<organism evidence="2 3">
    <name type="scientific">Candidatus Methanoperedens nitratireducens</name>
    <dbReference type="NCBI Taxonomy" id="1392998"/>
    <lineage>
        <taxon>Archaea</taxon>
        <taxon>Methanobacteriati</taxon>
        <taxon>Methanobacteriota</taxon>
        <taxon>Stenosarchaea group</taxon>
        <taxon>Methanomicrobia</taxon>
        <taxon>Methanosarcinales</taxon>
        <taxon>ANME-2 cluster</taxon>
        <taxon>Candidatus Methanoperedentaceae</taxon>
        <taxon>Candidatus Methanoperedens</taxon>
    </lineage>
</organism>
<evidence type="ECO:0000313" key="2">
    <source>
        <dbReference type="EMBL" id="SNQ61549.1"/>
    </source>
</evidence>
<reference evidence="3" key="1">
    <citation type="submission" date="2017-06" db="EMBL/GenBank/DDBJ databases">
        <authorList>
            <person name="Cremers G."/>
        </authorList>
    </citation>
    <scope>NUCLEOTIDE SEQUENCE [LARGE SCALE GENOMIC DNA]</scope>
</reference>
<dbReference type="AlphaFoldDB" id="A0A284VQR6"/>
<keyword evidence="3" id="KW-1185">Reference proteome</keyword>
<evidence type="ECO:0000256" key="1">
    <source>
        <dbReference type="ARBA" id="ARBA00022994"/>
    </source>
</evidence>
<keyword evidence="1" id="KW-0484">Methanogenesis</keyword>
<dbReference type="EMBL" id="FZMP01000185">
    <property type="protein sequence ID" value="SNQ61549.1"/>
    <property type="molecule type" value="Genomic_DNA"/>
</dbReference>
<dbReference type="GO" id="GO:0015948">
    <property type="term" value="P:methanogenesis"/>
    <property type="evidence" value="ECO:0007669"/>
    <property type="project" value="UniProtKB-KW"/>
</dbReference>
<sequence length="174" mass="19472">MAKTASVTDKPIQIRVFPKRLLLPETAEKILNEIDQVKGVIRMLINGKNLPRKVTFGPGTGSDVNHPSRIIIHVGGCAFELHVIVGEILVEVEDESAVEELKKACERALPFSFEFKRGHFIKRRPTLTDYGKYGFKSKTDESINLEDERMLGLVDPHAKVETNLCMVKAEDSNA</sequence>
<dbReference type="Pfam" id="PF02505">
    <property type="entry name" value="MCR_D"/>
    <property type="match status" value="1"/>
</dbReference>
<proteinExistence type="predicted"/>
<dbReference type="PIRSF" id="PIRSF005636">
    <property type="entry name" value="McrD"/>
    <property type="match status" value="1"/>
</dbReference>
<evidence type="ECO:0000313" key="3">
    <source>
        <dbReference type="Proteomes" id="UP000218615"/>
    </source>
</evidence>
<protein>
    <submittedName>
        <fullName evidence="2">Methyl-coenzyme M reductase operon protein D</fullName>
    </submittedName>
</protein>
<dbReference type="RefSeq" id="WP_096206221.1">
    <property type="nucleotide sequence ID" value="NZ_FZMP01000185.1"/>
</dbReference>
<accession>A0A284VQR6</accession>
<dbReference type="NCBIfam" id="TIGR03260">
    <property type="entry name" value="met_CoM_red_D"/>
    <property type="match status" value="1"/>
</dbReference>
<name>A0A284VQR6_9EURY</name>
<dbReference type="STRING" id="1392998.ANME2D_01102"/>
<dbReference type="InterPro" id="IPR003901">
    <property type="entry name" value="Me_CoM_Rdtase_D"/>
</dbReference>
<gene>
    <name evidence="2" type="primary">mcrD</name>
    <name evidence="2" type="ORF">MNV_40017</name>
</gene>
<dbReference type="Proteomes" id="UP000218615">
    <property type="component" value="Unassembled WGS sequence"/>
</dbReference>
<dbReference type="OrthoDB" id="109281at2157"/>